<evidence type="ECO:0000313" key="2">
    <source>
        <dbReference type="EMBL" id="KAF7824399.1"/>
    </source>
</evidence>
<evidence type="ECO:0000256" key="1">
    <source>
        <dbReference type="SAM" id="MobiDB-lite"/>
    </source>
</evidence>
<keyword evidence="3" id="KW-1185">Reference proteome</keyword>
<sequence length="165" mass="18456">MESFSHNKKNGGQHVSKSKRQCIAHNDEQKSFSNKALSLTSYLELKTRAIGTDGNEAGSSGDASSKSYGKNIDITMPTSVEKVTWFEFELDALLVGVRRYGQDNWDTILANTSLRVLKDETPQDLCMKWKEELHKILSSFRKSTPIGILETPPSFTSNYYHGSSS</sequence>
<proteinExistence type="predicted"/>
<comment type="caution">
    <text evidence="2">The sequence shown here is derived from an EMBL/GenBank/DDBJ whole genome shotgun (WGS) entry which is preliminary data.</text>
</comment>
<dbReference type="Proteomes" id="UP000634136">
    <property type="component" value="Unassembled WGS sequence"/>
</dbReference>
<accession>A0A834TUJ5</accession>
<feature type="compositionally biased region" description="Basic residues" evidence="1">
    <location>
        <begin position="1"/>
        <end position="22"/>
    </location>
</feature>
<protein>
    <submittedName>
        <fullName evidence="2">Protein CHROMATIN REMODELING 4</fullName>
    </submittedName>
</protein>
<organism evidence="2 3">
    <name type="scientific">Senna tora</name>
    <dbReference type="NCBI Taxonomy" id="362788"/>
    <lineage>
        <taxon>Eukaryota</taxon>
        <taxon>Viridiplantae</taxon>
        <taxon>Streptophyta</taxon>
        <taxon>Embryophyta</taxon>
        <taxon>Tracheophyta</taxon>
        <taxon>Spermatophyta</taxon>
        <taxon>Magnoliopsida</taxon>
        <taxon>eudicotyledons</taxon>
        <taxon>Gunneridae</taxon>
        <taxon>Pentapetalae</taxon>
        <taxon>rosids</taxon>
        <taxon>fabids</taxon>
        <taxon>Fabales</taxon>
        <taxon>Fabaceae</taxon>
        <taxon>Caesalpinioideae</taxon>
        <taxon>Cassia clade</taxon>
        <taxon>Senna</taxon>
    </lineage>
</organism>
<dbReference type="EMBL" id="JAAIUW010000007">
    <property type="protein sequence ID" value="KAF7824399.1"/>
    <property type="molecule type" value="Genomic_DNA"/>
</dbReference>
<name>A0A834TUJ5_9FABA</name>
<dbReference type="Gene3D" id="1.10.246.220">
    <property type="match status" value="1"/>
</dbReference>
<feature type="region of interest" description="Disordered" evidence="1">
    <location>
        <begin position="1"/>
        <end position="27"/>
    </location>
</feature>
<reference evidence="2" key="1">
    <citation type="submission" date="2020-09" db="EMBL/GenBank/DDBJ databases">
        <title>Genome-Enabled Discovery of Anthraquinone Biosynthesis in Senna tora.</title>
        <authorList>
            <person name="Kang S.-H."/>
            <person name="Pandey R.P."/>
            <person name="Lee C.-M."/>
            <person name="Sim J.-S."/>
            <person name="Jeong J.-T."/>
            <person name="Choi B.-S."/>
            <person name="Jung M."/>
            <person name="Ginzburg D."/>
            <person name="Zhao K."/>
            <person name="Won S.Y."/>
            <person name="Oh T.-J."/>
            <person name="Yu Y."/>
            <person name="Kim N.-H."/>
            <person name="Lee O.R."/>
            <person name="Lee T.-H."/>
            <person name="Bashyal P."/>
            <person name="Kim T.-S."/>
            <person name="Lee W.-H."/>
            <person name="Kawkins C."/>
            <person name="Kim C.-K."/>
            <person name="Kim J.S."/>
            <person name="Ahn B.O."/>
            <person name="Rhee S.Y."/>
            <person name="Sohng J.K."/>
        </authorList>
    </citation>
    <scope>NUCLEOTIDE SEQUENCE</scope>
    <source>
        <tissue evidence="2">Leaf</tissue>
    </source>
</reference>
<evidence type="ECO:0000313" key="3">
    <source>
        <dbReference type="Proteomes" id="UP000634136"/>
    </source>
</evidence>
<dbReference type="AlphaFoldDB" id="A0A834TUJ5"/>
<dbReference type="InterPro" id="IPR009057">
    <property type="entry name" value="Homeodomain-like_sf"/>
</dbReference>
<dbReference type="OrthoDB" id="1750841at2759"/>
<gene>
    <name evidence="2" type="ORF">G2W53_022543</name>
</gene>
<dbReference type="SUPFAM" id="SSF46689">
    <property type="entry name" value="Homeodomain-like"/>
    <property type="match status" value="1"/>
</dbReference>